<evidence type="ECO:0000313" key="3">
    <source>
        <dbReference type="Proteomes" id="UP001207654"/>
    </source>
</evidence>
<accession>A0ABT4AC67</accession>
<dbReference type="EMBL" id="JAPNKA010000001">
    <property type="protein sequence ID" value="MCY1079262.1"/>
    <property type="molecule type" value="Genomic_DNA"/>
</dbReference>
<proteinExistence type="predicted"/>
<evidence type="ECO:0000313" key="2">
    <source>
        <dbReference type="EMBL" id="MCY1079262.1"/>
    </source>
</evidence>
<gene>
    <name evidence="2" type="ORF">OV287_32865</name>
</gene>
<sequence>MKTRGARFMVLAVVLFAAAALLMWFGQGEEALSASKRPSVEFPRRLRAEEKTRAQSRRTWVVPTPDARPQGASDPLLAALPRGKGKTAVVLEANALRHSPIGELLLECLYRDGGKQLQQLKERTGIDPLTDLDRLAITDEGLVLSGNFGKAKTDELLGQHGRSSYGDSARIYEPPTERLLADGGVGRGGGPTLATWRNQMVVVSRDRNGARDVIDRVEGRGPEEPPVLSETATYGEVYGVIATRTLAKVLPPDQREIAEQLVRAAGAVELHVDARGDVALVADVKGEDAQSVTDLGKSLGGALALARMRAQSQGQEDVAKLLDFARVLPDENAFRLEVALPLDVLKEQLAFCREPVPEATAGDGGVERL</sequence>
<reference evidence="2 3" key="1">
    <citation type="submission" date="2022-11" db="EMBL/GenBank/DDBJ databases">
        <title>Minimal conservation of predation-associated metabolite biosynthetic gene clusters underscores biosynthetic potential of Myxococcota including descriptions for ten novel species: Archangium lansinium sp. nov., Myxococcus landrumus sp. nov., Nannocystis bai.</title>
        <authorList>
            <person name="Ahearne A."/>
            <person name="Stevens C."/>
            <person name="Phillips K."/>
        </authorList>
    </citation>
    <scope>NUCLEOTIDE SEQUENCE [LARGE SCALE GENOMIC DNA]</scope>
    <source>
        <strain evidence="2 3">MIWBW</strain>
    </source>
</reference>
<feature type="region of interest" description="Disordered" evidence="1">
    <location>
        <begin position="46"/>
        <end position="75"/>
    </location>
</feature>
<comment type="caution">
    <text evidence="2">The sequence shown here is derived from an EMBL/GenBank/DDBJ whole genome shotgun (WGS) entry which is preliminary data.</text>
</comment>
<name>A0ABT4AC67_9BACT</name>
<dbReference type="Proteomes" id="UP001207654">
    <property type="component" value="Unassembled WGS sequence"/>
</dbReference>
<keyword evidence="3" id="KW-1185">Reference proteome</keyword>
<organism evidence="2 3">
    <name type="scientific">Archangium lansingense</name>
    <dbReference type="NCBI Taxonomy" id="2995310"/>
    <lineage>
        <taxon>Bacteria</taxon>
        <taxon>Pseudomonadati</taxon>
        <taxon>Myxococcota</taxon>
        <taxon>Myxococcia</taxon>
        <taxon>Myxococcales</taxon>
        <taxon>Cystobacterineae</taxon>
        <taxon>Archangiaceae</taxon>
        <taxon>Archangium</taxon>
    </lineage>
</organism>
<dbReference type="RefSeq" id="WP_267537992.1">
    <property type="nucleotide sequence ID" value="NZ_JAPNKA010000001.1"/>
</dbReference>
<protein>
    <submittedName>
        <fullName evidence="2">Uncharacterized protein</fullName>
    </submittedName>
</protein>
<evidence type="ECO:0000256" key="1">
    <source>
        <dbReference type="SAM" id="MobiDB-lite"/>
    </source>
</evidence>